<comment type="similarity">
    <text evidence="2 4">Belongs to the class-I pyridoxal-phosphate-dependent aminotransferase family.</text>
</comment>
<dbReference type="Gene3D" id="3.90.1150.10">
    <property type="entry name" value="Aspartate Aminotransferase, domain 1"/>
    <property type="match status" value="1"/>
</dbReference>
<dbReference type="Pfam" id="PF00155">
    <property type="entry name" value="Aminotran_1_2"/>
    <property type="match status" value="1"/>
</dbReference>
<feature type="compositionally biased region" description="Basic and acidic residues" evidence="6">
    <location>
        <begin position="1"/>
        <end position="20"/>
    </location>
</feature>
<comment type="caution">
    <text evidence="8">The sequence shown here is derived from an EMBL/GenBank/DDBJ whole genome shotgun (WGS) entry which is preliminary data.</text>
</comment>
<evidence type="ECO:0000313" key="8">
    <source>
        <dbReference type="EMBL" id="CAK9154607.1"/>
    </source>
</evidence>
<dbReference type="InterPro" id="IPR015422">
    <property type="entry name" value="PyrdxlP-dep_Trfase_small"/>
</dbReference>
<dbReference type="InterPro" id="IPR004839">
    <property type="entry name" value="Aminotransferase_I/II_large"/>
</dbReference>
<sequence>MEIGSRDQPPKHEEKLENGSRKWHFHGKQEMNRASSLSVRGILKAITDNLNGADQRPTIMLGRGDPSEYPCFRTTPIAEDALVDAIRSAKFNCYAPAIGILPARRSVADYLSEDLPYKLSPDDVCLTVGAHHAIEVILTVLAQPGANILLPRPGYPYYEAVAKLSHLEVRHFDLLPEQGWEVDLDGLEALADDNTVALVIINPGNPCGNVFIGCWVARPLLKVAETARKLGILVIADEVYGHLAFGGNPFVPMGVFGSIAPVLTIGTLSKRWIVPGWRLGWIATNDPNGILQKFGIVESIKSYLEIAADPATFIQGAVPQILEKTTGCFFQKIITVLTEAADICYGELKEIPCITFPHKPEGSMSVMVKLNLLVLDGIEDDMDFCTKLAKEESVIILPGVAVGLKNWLRVTFAIEPTPLKDGLGRVKAFCLRHAKKE</sequence>
<dbReference type="NCBIfam" id="TIGR01265">
    <property type="entry name" value="tyr_nico_aTase"/>
    <property type="match status" value="1"/>
</dbReference>
<dbReference type="SUPFAM" id="SSF53383">
    <property type="entry name" value="PLP-dependent transferases"/>
    <property type="match status" value="1"/>
</dbReference>
<keyword evidence="9" id="KW-1185">Reference proteome</keyword>
<dbReference type="PIRSF" id="PIRSF000517">
    <property type="entry name" value="Tyr_transaminase"/>
    <property type="match status" value="1"/>
</dbReference>
<dbReference type="PANTHER" id="PTHR45744:SF14">
    <property type="entry name" value="TYROSINE AMINOTRANSFERASE-LIKE"/>
    <property type="match status" value="1"/>
</dbReference>
<dbReference type="Proteomes" id="UP001642360">
    <property type="component" value="Unassembled WGS sequence"/>
</dbReference>
<comment type="cofactor">
    <cofactor evidence="1 4 5">
        <name>pyridoxal 5'-phosphate</name>
        <dbReference type="ChEBI" id="CHEBI:597326"/>
    </cofactor>
</comment>
<reference evidence="8 9" key="1">
    <citation type="submission" date="2024-02" db="EMBL/GenBank/DDBJ databases">
        <authorList>
            <person name="Vignale AGUSTIN F."/>
            <person name="Sosa J E."/>
            <person name="Modenutti C."/>
        </authorList>
    </citation>
    <scope>NUCLEOTIDE SEQUENCE [LARGE SCALE GENOMIC DNA]</scope>
</reference>
<protein>
    <recommendedName>
        <fullName evidence="7">Aminotransferase class I/classII large domain-containing protein</fullName>
    </recommendedName>
</protein>
<organism evidence="8 9">
    <name type="scientific">Ilex paraguariensis</name>
    <name type="common">yerba mate</name>
    <dbReference type="NCBI Taxonomy" id="185542"/>
    <lineage>
        <taxon>Eukaryota</taxon>
        <taxon>Viridiplantae</taxon>
        <taxon>Streptophyta</taxon>
        <taxon>Embryophyta</taxon>
        <taxon>Tracheophyta</taxon>
        <taxon>Spermatophyta</taxon>
        <taxon>Magnoliopsida</taxon>
        <taxon>eudicotyledons</taxon>
        <taxon>Gunneridae</taxon>
        <taxon>Pentapetalae</taxon>
        <taxon>asterids</taxon>
        <taxon>campanulids</taxon>
        <taxon>Aquifoliales</taxon>
        <taxon>Aquifoliaceae</taxon>
        <taxon>Ilex</taxon>
    </lineage>
</organism>
<proteinExistence type="inferred from homology"/>
<feature type="region of interest" description="Disordered" evidence="6">
    <location>
        <begin position="1"/>
        <end position="27"/>
    </location>
</feature>
<evidence type="ECO:0000256" key="3">
    <source>
        <dbReference type="ARBA" id="ARBA00022898"/>
    </source>
</evidence>
<evidence type="ECO:0000256" key="2">
    <source>
        <dbReference type="ARBA" id="ARBA00007441"/>
    </source>
</evidence>
<dbReference type="AlphaFoldDB" id="A0ABC8SCK8"/>
<feature type="modified residue" description="N6-(pyridoxal phosphate)lysine" evidence="5">
    <location>
        <position position="270"/>
    </location>
</feature>
<evidence type="ECO:0000259" key="7">
    <source>
        <dbReference type="Pfam" id="PF00155"/>
    </source>
</evidence>
<accession>A0ABC8SCK8</accession>
<dbReference type="EMBL" id="CAUOFW020002548">
    <property type="protein sequence ID" value="CAK9154607.1"/>
    <property type="molecule type" value="Genomic_DNA"/>
</dbReference>
<evidence type="ECO:0000256" key="4">
    <source>
        <dbReference type="PIRNR" id="PIRNR000517"/>
    </source>
</evidence>
<keyword evidence="3 4" id="KW-0663">Pyridoxal phosphate</keyword>
<dbReference type="PANTHER" id="PTHR45744">
    <property type="entry name" value="TYROSINE AMINOTRANSFERASE"/>
    <property type="match status" value="1"/>
</dbReference>
<evidence type="ECO:0000313" key="9">
    <source>
        <dbReference type="Proteomes" id="UP001642360"/>
    </source>
</evidence>
<dbReference type="FunFam" id="3.40.640.10:FF:000048">
    <property type="entry name" value="tyrosine aminotransferase"/>
    <property type="match status" value="1"/>
</dbReference>
<dbReference type="InterPro" id="IPR015421">
    <property type="entry name" value="PyrdxlP-dep_Trfase_major"/>
</dbReference>
<feature type="domain" description="Aminotransferase class I/classII large" evidence="7">
    <location>
        <begin position="77"/>
        <end position="415"/>
    </location>
</feature>
<dbReference type="InterPro" id="IPR005958">
    <property type="entry name" value="TyrNic_aminoTrfase"/>
</dbReference>
<evidence type="ECO:0000256" key="6">
    <source>
        <dbReference type="SAM" id="MobiDB-lite"/>
    </source>
</evidence>
<name>A0ABC8SCK8_9AQUA</name>
<evidence type="ECO:0000256" key="1">
    <source>
        <dbReference type="ARBA" id="ARBA00001933"/>
    </source>
</evidence>
<evidence type="ECO:0000256" key="5">
    <source>
        <dbReference type="PIRSR" id="PIRSR000517-1"/>
    </source>
</evidence>
<gene>
    <name evidence="8" type="ORF">ILEXP_LOCUS22942</name>
</gene>
<dbReference type="InterPro" id="IPR015424">
    <property type="entry name" value="PyrdxlP-dep_Trfase"/>
</dbReference>
<dbReference type="CDD" id="cd00609">
    <property type="entry name" value="AAT_like"/>
    <property type="match status" value="1"/>
</dbReference>
<dbReference type="Gene3D" id="3.40.640.10">
    <property type="entry name" value="Type I PLP-dependent aspartate aminotransferase-like (Major domain)"/>
    <property type="match status" value="1"/>
</dbReference>